<proteinExistence type="inferred from homology"/>
<dbReference type="SUPFAM" id="SSF54211">
    <property type="entry name" value="Ribosomal protein S5 domain 2-like"/>
    <property type="match status" value="1"/>
</dbReference>
<comment type="caution">
    <text evidence="6">The sequence shown here is derived from an EMBL/GenBank/DDBJ whole genome shotgun (WGS) entry which is preliminary data.</text>
</comment>
<evidence type="ECO:0000256" key="2">
    <source>
        <dbReference type="ARBA" id="ARBA00022741"/>
    </source>
</evidence>
<keyword evidence="7" id="KW-1185">Reference proteome</keyword>
<evidence type="ECO:0000256" key="1">
    <source>
        <dbReference type="ARBA" id="ARBA00008239"/>
    </source>
</evidence>
<dbReference type="GO" id="GO:0005524">
    <property type="term" value="F:ATP binding"/>
    <property type="evidence" value="ECO:0007669"/>
    <property type="project" value="UniProtKB-KW"/>
</dbReference>
<dbReference type="InterPro" id="IPR020568">
    <property type="entry name" value="Ribosomal_Su5_D2-typ_SF"/>
</dbReference>
<dbReference type="AlphaFoldDB" id="A0AAD4DTH0"/>
<dbReference type="GO" id="GO:0005634">
    <property type="term" value="C:nucleus"/>
    <property type="evidence" value="ECO:0007669"/>
    <property type="project" value="TreeGrafter"/>
</dbReference>
<feature type="domain" description="Midasin AAA lid" evidence="5">
    <location>
        <begin position="476"/>
        <end position="526"/>
    </location>
</feature>
<evidence type="ECO:0000313" key="7">
    <source>
        <dbReference type="Proteomes" id="UP001195769"/>
    </source>
</evidence>
<dbReference type="Pfam" id="PF17865">
    <property type="entry name" value="AAA_lid_5"/>
    <property type="match status" value="1"/>
</dbReference>
<dbReference type="Gene3D" id="3.40.50.300">
    <property type="entry name" value="P-loop containing nucleotide triphosphate hydrolases"/>
    <property type="match status" value="1"/>
</dbReference>
<evidence type="ECO:0000256" key="4">
    <source>
        <dbReference type="ARBA" id="ARBA00023186"/>
    </source>
</evidence>
<dbReference type="EMBL" id="JABBWK010000126">
    <property type="protein sequence ID" value="KAG1891663.1"/>
    <property type="molecule type" value="Genomic_DNA"/>
</dbReference>
<keyword evidence="2" id="KW-0547">Nucleotide-binding</keyword>
<comment type="similarity">
    <text evidence="1">Belongs to the heat shock protein 90 family.</text>
</comment>
<dbReference type="GO" id="GO:0030687">
    <property type="term" value="C:preribosome, large subunit precursor"/>
    <property type="evidence" value="ECO:0007669"/>
    <property type="project" value="TreeGrafter"/>
</dbReference>
<dbReference type="GO" id="GO:0140662">
    <property type="term" value="F:ATP-dependent protein folding chaperone"/>
    <property type="evidence" value="ECO:0007669"/>
    <property type="project" value="InterPro"/>
</dbReference>
<dbReference type="InterPro" id="IPR037196">
    <property type="entry name" value="HSP90_C"/>
</dbReference>
<keyword evidence="4" id="KW-0143">Chaperone</keyword>
<dbReference type="GeneID" id="64663486"/>
<evidence type="ECO:0000259" key="5">
    <source>
        <dbReference type="Pfam" id="PF17865"/>
    </source>
</evidence>
<protein>
    <recommendedName>
        <fullName evidence="5">Midasin AAA lid domain-containing protein</fullName>
    </recommendedName>
</protein>
<dbReference type="SUPFAM" id="SSF52540">
    <property type="entry name" value="P-loop containing nucleoside triphosphate hydrolases"/>
    <property type="match status" value="1"/>
</dbReference>
<reference evidence="6" key="1">
    <citation type="journal article" date="2020" name="New Phytol.">
        <title>Comparative genomics reveals dynamic genome evolution in host specialist ectomycorrhizal fungi.</title>
        <authorList>
            <person name="Lofgren L.A."/>
            <person name="Nguyen N.H."/>
            <person name="Vilgalys R."/>
            <person name="Ruytinx J."/>
            <person name="Liao H.L."/>
            <person name="Branco S."/>
            <person name="Kuo A."/>
            <person name="LaButti K."/>
            <person name="Lipzen A."/>
            <person name="Andreopoulos W."/>
            <person name="Pangilinan J."/>
            <person name="Riley R."/>
            <person name="Hundley H."/>
            <person name="Na H."/>
            <person name="Barry K."/>
            <person name="Grigoriev I.V."/>
            <person name="Stajich J.E."/>
            <person name="Kennedy P.G."/>
        </authorList>
    </citation>
    <scope>NUCLEOTIDE SEQUENCE</scope>
    <source>
        <strain evidence="6">FC203</strain>
    </source>
</reference>
<evidence type="ECO:0000313" key="6">
    <source>
        <dbReference type="EMBL" id="KAG1891663.1"/>
    </source>
</evidence>
<dbReference type="PANTHER" id="PTHR48103:SF2">
    <property type="entry name" value="MIDASIN"/>
    <property type="match status" value="1"/>
</dbReference>
<dbReference type="InterPro" id="IPR027417">
    <property type="entry name" value="P-loop_NTPase"/>
</dbReference>
<dbReference type="Gene3D" id="1.20.120.790">
    <property type="entry name" value="Heat shock protein 90, C-terminal domain"/>
    <property type="match status" value="1"/>
</dbReference>
<dbReference type="PANTHER" id="PTHR48103">
    <property type="entry name" value="MIDASIN-RELATED"/>
    <property type="match status" value="1"/>
</dbReference>
<sequence>MFRQNCRRLPNESYSLRLPSPPLAARKVATADNARATPPAKNQKTTSQGTFKDFQKPLAWHHFPGDPESGVSFRALIYIPSRFTRSSPPTGEYGLPKWASWVKVIIDALKLAASEDSKNRQKLAALVRFNTNQREVVSFDSYLENRKQGQKQIFYLADMGKSIEHLSQSVFVEKLHARGYEHPELEDVARLDRTLEMVNPHQREGLRYSHPHTDTPEEKDTIAELTDKYAPLLEWLKIEAGDNVKNGATSRGAQQNDAMQDYMKKQKVLEINPRSPLIEGLLEHWKRRAVGVWKESGNMARERIRGKVEGDVGENDPDATRKRRKVEAEMKVSGADWERFPKDVDEFDLQHAQGKGEFTFDFVEGLLVKALRAGDWVLLDEINLTSPETLGCITGLLRGPTASITLTEQGSLFAVPRHPGFRLFACMKPPTDAGKDDLPPTIRARFTEIDVPPSDADRETLLSIFSQYIGTSAVGDKGAELADGSNKKPHYSMRTLARALTFAADIAGLFGLRRALWEGMLMAFTSAEAVTALAQKHILAGVRNPRSLLAREPGRSVEEFIKFGPFHLEKGPLPEDPVEEYIVPSLVELVDLARIVLTRRFPVLIEGPTSAARRVQLNTSLAEPAAALSEYLGSYVSDFATGKLVFKDGLLVHTALAPPSNLESRYIKLEIISGKNFKVPSGRIPADIYVSINPNSRRRWKSAISVLSSDESVAWEDTITLSSHASPVLSVEIRESYELGRMLGSGEVIGKLQTSWDELLDHDDESFGSIPSLIWPDYFLVYAYQTFEATQLLHLTTDIFRDRLFDPGCGFIALLVDMLEHRLTEDPAIQILGQLASHIDVQTDLIQRGFIEKLVSLMKSRKHETSSGAILAMLSILWHPFFSIHYDLKQLRKVSL</sequence>
<accession>A0AAD4DTH0</accession>
<organism evidence="6 7">
    <name type="scientific">Suillus fuscotomentosus</name>
    <dbReference type="NCBI Taxonomy" id="1912939"/>
    <lineage>
        <taxon>Eukaryota</taxon>
        <taxon>Fungi</taxon>
        <taxon>Dikarya</taxon>
        <taxon>Basidiomycota</taxon>
        <taxon>Agaricomycotina</taxon>
        <taxon>Agaricomycetes</taxon>
        <taxon>Agaricomycetidae</taxon>
        <taxon>Boletales</taxon>
        <taxon>Suillineae</taxon>
        <taxon>Suillaceae</taxon>
        <taxon>Suillus</taxon>
    </lineage>
</organism>
<dbReference type="GO" id="GO:0000055">
    <property type="term" value="P:ribosomal large subunit export from nucleus"/>
    <property type="evidence" value="ECO:0007669"/>
    <property type="project" value="TreeGrafter"/>
</dbReference>
<dbReference type="Gene3D" id="3.40.50.11260">
    <property type="match status" value="1"/>
</dbReference>
<evidence type="ECO:0000256" key="3">
    <source>
        <dbReference type="ARBA" id="ARBA00022840"/>
    </source>
</evidence>
<dbReference type="InterPro" id="IPR041190">
    <property type="entry name" value="Midasin_AAA_lid_5"/>
</dbReference>
<name>A0AAD4DTH0_9AGAM</name>
<dbReference type="Proteomes" id="UP001195769">
    <property type="component" value="Unassembled WGS sequence"/>
</dbReference>
<dbReference type="Pfam" id="PF00183">
    <property type="entry name" value="HSP90"/>
    <property type="match status" value="1"/>
</dbReference>
<dbReference type="RefSeq" id="XP_041218139.1">
    <property type="nucleotide sequence ID" value="XM_041369188.1"/>
</dbReference>
<gene>
    <name evidence="6" type="ORF">F5891DRAFT_1211120</name>
</gene>
<keyword evidence="3" id="KW-0067">ATP-binding</keyword>
<dbReference type="GO" id="GO:0000027">
    <property type="term" value="P:ribosomal large subunit assembly"/>
    <property type="evidence" value="ECO:0007669"/>
    <property type="project" value="TreeGrafter"/>
</dbReference>
<dbReference type="InterPro" id="IPR001404">
    <property type="entry name" value="Hsp90_fam"/>
</dbReference>
<dbReference type="GO" id="GO:0051082">
    <property type="term" value="F:unfolded protein binding"/>
    <property type="evidence" value="ECO:0007669"/>
    <property type="project" value="InterPro"/>
</dbReference>
<dbReference type="GO" id="GO:0016887">
    <property type="term" value="F:ATP hydrolysis activity"/>
    <property type="evidence" value="ECO:0007669"/>
    <property type="project" value="InterPro"/>
</dbReference>